<accession>A0A0E9N3L7</accession>
<dbReference type="InterPro" id="IPR037171">
    <property type="entry name" value="NagB/RpiA_transferase-like"/>
</dbReference>
<dbReference type="PANTHER" id="PTHR23407:SF1">
    <property type="entry name" value="5-FORMYLTETRAHYDROFOLATE CYCLO-LIGASE"/>
    <property type="match status" value="1"/>
</dbReference>
<organism evidence="6 7">
    <name type="scientific">Flavihumibacter petaseus NBRC 106054</name>
    <dbReference type="NCBI Taxonomy" id="1220578"/>
    <lineage>
        <taxon>Bacteria</taxon>
        <taxon>Pseudomonadati</taxon>
        <taxon>Bacteroidota</taxon>
        <taxon>Chitinophagia</taxon>
        <taxon>Chitinophagales</taxon>
        <taxon>Chitinophagaceae</taxon>
        <taxon>Flavihumibacter</taxon>
    </lineage>
</organism>
<comment type="caution">
    <text evidence="6">The sequence shown here is derived from an EMBL/GenBank/DDBJ whole genome shotgun (WGS) entry which is preliminary data.</text>
</comment>
<dbReference type="InterPro" id="IPR002698">
    <property type="entry name" value="FTHF_cligase"/>
</dbReference>
<proteinExistence type="inferred from homology"/>
<dbReference type="InterPro" id="IPR024185">
    <property type="entry name" value="FTHF_cligase-like_sf"/>
</dbReference>
<dbReference type="GO" id="GO:0030272">
    <property type="term" value="F:5-formyltetrahydrofolate cyclo-ligase activity"/>
    <property type="evidence" value="ECO:0007669"/>
    <property type="project" value="UniProtKB-EC"/>
</dbReference>
<evidence type="ECO:0000256" key="1">
    <source>
        <dbReference type="ARBA" id="ARBA00010638"/>
    </source>
</evidence>
<dbReference type="GO" id="GO:0046872">
    <property type="term" value="F:metal ion binding"/>
    <property type="evidence" value="ECO:0007669"/>
    <property type="project" value="UniProtKB-KW"/>
</dbReference>
<reference evidence="6 7" key="1">
    <citation type="submission" date="2015-04" db="EMBL/GenBank/DDBJ databases">
        <title>Whole genome shotgun sequence of Flavihumibacter petaseus NBRC 106054.</title>
        <authorList>
            <person name="Miyazawa S."/>
            <person name="Hosoyama A."/>
            <person name="Hashimoto M."/>
            <person name="Noguchi M."/>
            <person name="Tsuchikane K."/>
            <person name="Ohji S."/>
            <person name="Yamazoe A."/>
            <person name="Ichikawa N."/>
            <person name="Kimura A."/>
            <person name="Fujita N."/>
        </authorList>
    </citation>
    <scope>NUCLEOTIDE SEQUENCE [LARGE SCALE GENOMIC DNA]</scope>
    <source>
        <strain evidence="6 7">NBRC 106054</strain>
    </source>
</reference>
<keyword evidence="3 4" id="KW-0067">ATP-binding</keyword>
<comment type="similarity">
    <text evidence="1 5">Belongs to the 5-formyltetrahydrofolate cyclo-ligase family.</text>
</comment>
<evidence type="ECO:0000256" key="4">
    <source>
        <dbReference type="PIRSR" id="PIRSR006806-1"/>
    </source>
</evidence>
<dbReference type="GO" id="GO:0035999">
    <property type="term" value="P:tetrahydrofolate interconversion"/>
    <property type="evidence" value="ECO:0007669"/>
    <property type="project" value="TreeGrafter"/>
</dbReference>
<gene>
    <name evidence="6" type="ORF">FPE01S_03_06150</name>
</gene>
<dbReference type="Gene3D" id="3.40.50.10420">
    <property type="entry name" value="NagB/RpiA/CoA transferase-like"/>
    <property type="match status" value="1"/>
</dbReference>
<dbReference type="PANTHER" id="PTHR23407">
    <property type="entry name" value="ATPASE INHIBITOR/5-FORMYLTETRAHYDROFOLATE CYCLO-LIGASE"/>
    <property type="match status" value="1"/>
</dbReference>
<dbReference type="OrthoDB" id="9801938at2"/>
<dbReference type="EMBL" id="BBWV01000003">
    <property type="protein sequence ID" value="GAO44577.1"/>
    <property type="molecule type" value="Genomic_DNA"/>
</dbReference>
<dbReference type="Proteomes" id="UP000033121">
    <property type="component" value="Unassembled WGS sequence"/>
</dbReference>
<dbReference type="SUPFAM" id="SSF100950">
    <property type="entry name" value="NagB/RpiA/CoA transferase-like"/>
    <property type="match status" value="1"/>
</dbReference>
<evidence type="ECO:0000256" key="5">
    <source>
        <dbReference type="RuleBase" id="RU361279"/>
    </source>
</evidence>
<keyword evidence="6" id="KW-0436">Ligase</keyword>
<dbReference type="NCBIfam" id="TIGR02727">
    <property type="entry name" value="MTHFS_bact"/>
    <property type="match status" value="1"/>
</dbReference>
<dbReference type="RefSeq" id="WP_046370482.1">
    <property type="nucleotide sequence ID" value="NZ_BBWV01000003.1"/>
</dbReference>
<keyword evidence="5" id="KW-0460">Magnesium</keyword>
<protein>
    <recommendedName>
        <fullName evidence="5">5-formyltetrahydrofolate cyclo-ligase</fullName>
        <ecNumber evidence="5">6.3.3.2</ecNumber>
    </recommendedName>
</protein>
<dbReference type="GO" id="GO:0005524">
    <property type="term" value="F:ATP binding"/>
    <property type="evidence" value="ECO:0007669"/>
    <property type="project" value="UniProtKB-KW"/>
</dbReference>
<comment type="catalytic activity">
    <reaction evidence="5">
        <text>(6S)-5-formyl-5,6,7,8-tetrahydrofolate + ATP = (6R)-5,10-methenyltetrahydrofolate + ADP + phosphate</text>
        <dbReference type="Rhea" id="RHEA:10488"/>
        <dbReference type="ChEBI" id="CHEBI:30616"/>
        <dbReference type="ChEBI" id="CHEBI:43474"/>
        <dbReference type="ChEBI" id="CHEBI:57455"/>
        <dbReference type="ChEBI" id="CHEBI:57457"/>
        <dbReference type="ChEBI" id="CHEBI:456216"/>
        <dbReference type="EC" id="6.3.3.2"/>
    </reaction>
</comment>
<keyword evidence="2 4" id="KW-0547">Nucleotide-binding</keyword>
<evidence type="ECO:0000313" key="6">
    <source>
        <dbReference type="EMBL" id="GAO44577.1"/>
    </source>
</evidence>
<feature type="binding site" evidence="4">
    <location>
        <begin position="135"/>
        <end position="143"/>
    </location>
    <ligand>
        <name>ATP</name>
        <dbReference type="ChEBI" id="CHEBI:30616"/>
    </ligand>
</feature>
<dbReference type="AlphaFoldDB" id="A0A0E9N3L7"/>
<dbReference type="PIRSF" id="PIRSF006806">
    <property type="entry name" value="FTHF_cligase"/>
    <property type="match status" value="1"/>
</dbReference>
<dbReference type="EC" id="6.3.3.2" evidence="5"/>
<keyword evidence="5" id="KW-0479">Metal-binding</keyword>
<evidence type="ECO:0000313" key="7">
    <source>
        <dbReference type="Proteomes" id="UP000033121"/>
    </source>
</evidence>
<sequence>MTKTDLRKIYREKRLTLTDSERSKLDDLVLIRFQEWSLPGFPESILAFWSLAESHEPSSFLLTDFMQFRIPGLSLAYPKTYPEESRMEAIGVDDDTRFVKGPYGIGEPKSGPVWDPLQIDLVLVPLLTFDQHGHRLGYGKGYYDRFLERCRPDCFRLGISYFPPVDVIPGINEFDVPLNACITPETVYEF</sequence>
<comment type="cofactor">
    <cofactor evidence="5">
        <name>Mg(2+)</name>
        <dbReference type="ChEBI" id="CHEBI:18420"/>
    </cofactor>
</comment>
<dbReference type="Pfam" id="PF01812">
    <property type="entry name" value="5-FTHF_cyc-lig"/>
    <property type="match status" value="1"/>
</dbReference>
<name>A0A0E9N3L7_9BACT</name>
<dbReference type="STRING" id="1220578.FPE01S_03_06150"/>
<dbReference type="GO" id="GO:0009396">
    <property type="term" value="P:folic acid-containing compound biosynthetic process"/>
    <property type="evidence" value="ECO:0007669"/>
    <property type="project" value="TreeGrafter"/>
</dbReference>
<feature type="binding site" evidence="4">
    <location>
        <begin position="3"/>
        <end position="7"/>
    </location>
    <ligand>
        <name>ATP</name>
        <dbReference type="ChEBI" id="CHEBI:30616"/>
    </ligand>
</feature>
<evidence type="ECO:0000256" key="2">
    <source>
        <dbReference type="ARBA" id="ARBA00022741"/>
    </source>
</evidence>
<keyword evidence="7" id="KW-1185">Reference proteome</keyword>
<evidence type="ECO:0000256" key="3">
    <source>
        <dbReference type="ARBA" id="ARBA00022840"/>
    </source>
</evidence>